<accession>A0A101LXN5</accession>
<proteinExistence type="predicted"/>
<comment type="caution">
    <text evidence="1">The sequence shown here is derived from an EMBL/GenBank/DDBJ whole genome shotgun (WGS) entry which is preliminary data.</text>
</comment>
<gene>
    <name evidence="1" type="ORF">ABT39_MTgene5432</name>
</gene>
<reference evidence="1" key="1">
    <citation type="journal article" date="2015" name="Genome Biol. Evol.">
        <title>Organellar Genomes of White Spruce (Picea glauca): Assembly and Annotation.</title>
        <authorList>
            <person name="Jackman S.D."/>
            <person name="Warren R.L."/>
            <person name="Gibb E.A."/>
            <person name="Vandervalk B.P."/>
            <person name="Mohamadi H."/>
            <person name="Chu J."/>
            <person name="Raymond A."/>
            <person name="Pleasance S."/>
            <person name="Coope R."/>
            <person name="Wildung M.R."/>
            <person name="Ritland C.E."/>
            <person name="Bousquet J."/>
            <person name="Jones S.J."/>
            <person name="Bohlmann J."/>
            <person name="Birol I."/>
        </authorList>
    </citation>
    <scope>NUCLEOTIDE SEQUENCE [LARGE SCALE GENOMIC DNA]</scope>
    <source>
        <tissue evidence="1">Flushing bud</tissue>
    </source>
</reference>
<geneLocation type="mitochondrion" evidence="1"/>
<name>A0A101LXN5_PICGL</name>
<dbReference type="AlphaFoldDB" id="A0A101LXN5"/>
<organism evidence="1">
    <name type="scientific">Picea glauca</name>
    <name type="common">White spruce</name>
    <name type="synonym">Pinus glauca</name>
    <dbReference type="NCBI Taxonomy" id="3330"/>
    <lineage>
        <taxon>Eukaryota</taxon>
        <taxon>Viridiplantae</taxon>
        <taxon>Streptophyta</taxon>
        <taxon>Embryophyta</taxon>
        <taxon>Tracheophyta</taxon>
        <taxon>Spermatophyta</taxon>
        <taxon>Pinopsida</taxon>
        <taxon>Pinidae</taxon>
        <taxon>Conifers I</taxon>
        <taxon>Pinales</taxon>
        <taxon>Pinaceae</taxon>
        <taxon>Picea</taxon>
    </lineage>
</organism>
<keyword evidence="1" id="KW-0496">Mitochondrion</keyword>
<evidence type="ECO:0000313" key="1">
    <source>
        <dbReference type="EMBL" id="KUM47247.1"/>
    </source>
</evidence>
<dbReference type="EMBL" id="LKAM01000007">
    <property type="protein sequence ID" value="KUM47247.1"/>
    <property type="molecule type" value="Genomic_DNA"/>
</dbReference>
<sequence length="55" mass="6375">MRIKDLGGRRRVTDPAVVYSYCTGNRWTMRESFFIEYLGGRGNAMSRRTRGKGED</sequence>
<protein>
    <submittedName>
        <fullName evidence="1">Uncharacterized protein</fullName>
    </submittedName>
</protein>